<dbReference type="Proteomes" id="UP000078542">
    <property type="component" value="Unassembled WGS sequence"/>
</dbReference>
<dbReference type="Gene3D" id="3.30.420.10">
    <property type="entry name" value="Ribonuclease H-like superfamily/Ribonuclease H"/>
    <property type="match status" value="1"/>
</dbReference>
<protein>
    <recommendedName>
        <fullName evidence="3">Histone-lysine N-methyltransferase SETMAR</fullName>
    </recommendedName>
</protein>
<evidence type="ECO:0000313" key="1">
    <source>
        <dbReference type="EMBL" id="KYM94537.1"/>
    </source>
</evidence>
<dbReference type="EMBL" id="KQ978379">
    <property type="protein sequence ID" value="KYM94537.1"/>
    <property type="molecule type" value="Genomic_DNA"/>
</dbReference>
<evidence type="ECO:0008006" key="3">
    <source>
        <dbReference type="Google" id="ProtNLM"/>
    </source>
</evidence>
<name>A0A195C120_9HYME</name>
<organism evidence="1 2">
    <name type="scientific">Cyphomyrmex costatus</name>
    <dbReference type="NCBI Taxonomy" id="456900"/>
    <lineage>
        <taxon>Eukaryota</taxon>
        <taxon>Metazoa</taxon>
        <taxon>Ecdysozoa</taxon>
        <taxon>Arthropoda</taxon>
        <taxon>Hexapoda</taxon>
        <taxon>Insecta</taxon>
        <taxon>Pterygota</taxon>
        <taxon>Neoptera</taxon>
        <taxon>Endopterygota</taxon>
        <taxon>Hymenoptera</taxon>
        <taxon>Apocrita</taxon>
        <taxon>Aculeata</taxon>
        <taxon>Formicoidea</taxon>
        <taxon>Formicidae</taxon>
        <taxon>Myrmicinae</taxon>
        <taxon>Cyphomyrmex</taxon>
    </lineage>
</organism>
<keyword evidence="2" id="KW-1185">Reference proteome</keyword>
<reference evidence="1 2" key="1">
    <citation type="submission" date="2016-03" db="EMBL/GenBank/DDBJ databases">
        <title>Cyphomyrmex costatus WGS genome.</title>
        <authorList>
            <person name="Nygaard S."/>
            <person name="Hu H."/>
            <person name="Boomsma J."/>
            <person name="Zhang G."/>
        </authorList>
    </citation>
    <scope>NUCLEOTIDE SEQUENCE [LARGE SCALE GENOMIC DNA]</scope>
    <source>
        <strain evidence="1">MS0001</strain>
        <tissue evidence="1">Whole body</tissue>
    </source>
</reference>
<dbReference type="InterPro" id="IPR036397">
    <property type="entry name" value="RNaseH_sf"/>
</dbReference>
<gene>
    <name evidence="1" type="ORF">ALC62_14980</name>
</gene>
<feature type="non-terminal residue" evidence="1">
    <location>
        <position position="1"/>
    </location>
</feature>
<dbReference type="GO" id="GO:0003676">
    <property type="term" value="F:nucleic acid binding"/>
    <property type="evidence" value="ECO:0007669"/>
    <property type="project" value="InterPro"/>
</dbReference>
<dbReference type="AlphaFoldDB" id="A0A195C120"/>
<evidence type="ECO:0000313" key="2">
    <source>
        <dbReference type="Proteomes" id="UP000078542"/>
    </source>
</evidence>
<accession>A0A195C120</accession>
<sequence length="488" mass="55188">NQTVMGDRYSKQLRQLYRELIQKRPQIASNRHKVILLHGNVRLHVVKEIKEALLQLEWDVLRAKFKVTSGAVRHSLHPAAVRADAAESPPWGNTFSRRFLPSSPISQLCRRRDGPHAAIRSPPRERQFNLAWAEINRRSRRSISPARIRTKRIMFIFRQLVAAGARKPSPASCFDLGECALNVNEDASFFMTNAARKCFIARQSRLTPTFVSTAVFCACPFPRTSEIRNARGLRRETTTTVAGTPSNECSLQRDRRPRPLEILSSSAVNREVGSFASSEVNRALKAATTFSSAGECRGKWRTRRTGDDYVRPLARVNHISKRTDDIKTGINVKNLVQHYVVSCLTPDLAGKGSYKARAFEISFVQRDVRYRDFLFTRIFFLIRDAGPFPILRDRGRCEKAIVLDRLEMGGCTRNITTALILQFVVFLLIQDSMSPDDTPFRESSARDDMHDGPETGCTLVGPSKYSFSKSHIISNSCGPFSRCKNIIK</sequence>
<proteinExistence type="predicted"/>